<keyword evidence="6 10" id="KW-0812">Transmembrane</keyword>
<evidence type="ECO:0000256" key="4">
    <source>
        <dbReference type="ARBA" id="ARBA00022475"/>
    </source>
</evidence>
<evidence type="ECO:0000256" key="5">
    <source>
        <dbReference type="ARBA" id="ARBA00022597"/>
    </source>
</evidence>
<keyword evidence="9 10" id="KW-0472">Membrane</keyword>
<organism evidence="11 12">
    <name type="scientific">Camellia sinensis</name>
    <name type="common">Tea plant</name>
    <name type="synonym">Thea sinensis</name>
    <dbReference type="NCBI Taxonomy" id="4442"/>
    <lineage>
        <taxon>Eukaryota</taxon>
        <taxon>Viridiplantae</taxon>
        <taxon>Streptophyta</taxon>
        <taxon>Embryophyta</taxon>
        <taxon>Tracheophyta</taxon>
        <taxon>Spermatophyta</taxon>
        <taxon>Magnoliopsida</taxon>
        <taxon>eudicotyledons</taxon>
        <taxon>Gunneridae</taxon>
        <taxon>Pentapetalae</taxon>
        <taxon>asterids</taxon>
        <taxon>Ericales</taxon>
        <taxon>Theaceae</taxon>
        <taxon>Camellia</taxon>
    </lineage>
</organism>
<dbReference type="Pfam" id="PF03083">
    <property type="entry name" value="MtN3_slv"/>
    <property type="match status" value="2"/>
</dbReference>
<gene>
    <name evidence="11" type="ORF">HYC85_027816</name>
</gene>
<evidence type="ECO:0000256" key="9">
    <source>
        <dbReference type="ARBA" id="ARBA00023136"/>
    </source>
</evidence>
<feature type="transmembrane region" description="Helical" evidence="10">
    <location>
        <begin position="166"/>
        <end position="187"/>
    </location>
</feature>
<dbReference type="PANTHER" id="PTHR10791">
    <property type="entry name" value="RAG1-ACTIVATING PROTEIN 1"/>
    <property type="match status" value="1"/>
</dbReference>
<dbReference type="PANTHER" id="PTHR10791:SF228">
    <property type="entry name" value="BIDIRECTIONAL SUGAR TRANSPORTER SWEET"/>
    <property type="match status" value="1"/>
</dbReference>
<feature type="transmembrane region" description="Helical" evidence="10">
    <location>
        <begin position="51"/>
        <end position="69"/>
    </location>
</feature>
<evidence type="ECO:0000313" key="11">
    <source>
        <dbReference type="EMBL" id="KAF5931645.1"/>
    </source>
</evidence>
<dbReference type="FunFam" id="1.20.1280.290:FF:000001">
    <property type="entry name" value="Bidirectional sugar transporter SWEET"/>
    <property type="match status" value="1"/>
</dbReference>
<evidence type="ECO:0000256" key="8">
    <source>
        <dbReference type="ARBA" id="ARBA00022989"/>
    </source>
</evidence>
<keyword evidence="5 10" id="KW-0762">Sugar transport</keyword>
<comment type="caution">
    <text evidence="11">The sequence shown here is derived from an EMBL/GenBank/DDBJ whole genome shotgun (WGS) entry which is preliminary data.</text>
</comment>
<reference evidence="12" key="1">
    <citation type="journal article" date="2020" name="Nat. Commun.">
        <title>Genome assembly of wild tea tree DASZ reveals pedigree and selection history of tea varieties.</title>
        <authorList>
            <person name="Zhang W."/>
            <person name="Zhang Y."/>
            <person name="Qiu H."/>
            <person name="Guo Y."/>
            <person name="Wan H."/>
            <person name="Zhang X."/>
            <person name="Scossa F."/>
            <person name="Alseekh S."/>
            <person name="Zhang Q."/>
            <person name="Wang P."/>
            <person name="Xu L."/>
            <person name="Schmidt M.H."/>
            <person name="Jia X."/>
            <person name="Li D."/>
            <person name="Zhu A."/>
            <person name="Guo F."/>
            <person name="Chen W."/>
            <person name="Ni D."/>
            <person name="Usadel B."/>
            <person name="Fernie A.R."/>
            <person name="Wen W."/>
        </authorList>
    </citation>
    <scope>NUCLEOTIDE SEQUENCE [LARGE SCALE GENOMIC DNA]</scope>
    <source>
        <strain evidence="12">cv. G240</strain>
    </source>
</reference>
<comment type="similarity">
    <text evidence="2 10">Belongs to the SWEET sugar transporter family.</text>
</comment>
<feature type="transmembrane region" description="Helical" evidence="10">
    <location>
        <begin position="134"/>
        <end position="154"/>
    </location>
</feature>
<comment type="caution">
    <text evidence="10">Lacks conserved residue(s) required for the propagation of feature annotation.</text>
</comment>
<evidence type="ECO:0000313" key="12">
    <source>
        <dbReference type="Proteomes" id="UP000593564"/>
    </source>
</evidence>
<protein>
    <recommendedName>
        <fullName evidence="10">Bidirectional sugar transporter SWEET</fullName>
    </recommendedName>
</protein>
<sequence length="250" mass="28193">MVICSGGGHGGDVRRIVSDRGNIVSFLVYFSPIPTFYKIYKKKSSEGFQSLPYVVGLFSAALWMYYALLNSNETLLITINSFGCLIESFYIGVHLFYAPKKVKAVSLLLLGTGWFGLIFILTNFLTRGQARLHIVGWFCLVFSVCVFAAPLNIMKQVIRTKSVEFMPFYLSLSLTFSAIMWFFYGILRKDLNISIPNVIGFILGVLQMILYAIYKNGKKVEEQGLHVVEERQTEVVEEAVEQCIDVSAKV</sequence>
<name>A0A7J7FTF3_CAMSI</name>
<feature type="transmembrane region" description="Helical" evidence="10">
    <location>
        <begin position="104"/>
        <end position="122"/>
    </location>
</feature>
<evidence type="ECO:0000256" key="7">
    <source>
        <dbReference type="ARBA" id="ARBA00022737"/>
    </source>
</evidence>
<evidence type="ECO:0000256" key="2">
    <source>
        <dbReference type="ARBA" id="ARBA00007809"/>
    </source>
</evidence>
<comment type="function">
    <text evidence="10">Mediates both low-affinity uptake and efflux of sugar across the membrane.</text>
</comment>
<comment type="subcellular location">
    <subcellularLocation>
        <location evidence="1">Cell membrane</location>
        <topology evidence="1">Multi-pass membrane protein</topology>
    </subcellularLocation>
</comment>
<dbReference type="FunFam" id="1.20.1280.290:FF:000003">
    <property type="entry name" value="Bidirectional sugar transporter SWEET"/>
    <property type="match status" value="1"/>
</dbReference>
<dbReference type="InterPro" id="IPR047664">
    <property type="entry name" value="SWEET"/>
</dbReference>
<dbReference type="GO" id="GO:0051119">
    <property type="term" value="F:sugar transmembrane transporter activity"/>
    <property type="evidence" value="ECO:0007669"/>
    <property type="project" value="InterPro"/>
</dbReference>
<evidence type="ECO:0000256" key="3">
    <source>
        <dbReference type="ARBA" id="ARBA00022448"/>
    </source>
</evidence>
<dbReference type="InterPro" id="IPR004316">
    <property type="entry name" value="SWEET_rpt"/>
</dbReference>
<evidence type="ECO:0000256" key="10">
    <source>
        <dbReference type="RuleBase" id="RU910715"/>
    </source>
</evidence>
<dbReference type="EMBL" id="JACBKZ010000014">
    <property type="protein sequence ID" value="KAF5931645.1"/>
    <property type="molecule type" value="Genomic_DNA"/>
</dbReference>
<proteinExistence type="inferred from homology"/>
<feature type="transmembrane region" description="Helical" evidence="10">
    <location>
        <begin position="193"/>
        <end position="214"/>
    </location>
</feature>
<dbReference type="Proteomes" id="UP000593564">
    <property type="component" value="Unassembled WGS sequence"/>
</dbReference>
<keyword evidence="12" id="KW-1185">Reference proteome</keyword>
<keyword evidence="4" id="KW-1003">Cell membrane</keyword>
<feature type="transmembrane region" description="Helical" evidence="10">
    <location>
        <begin position="75"/>
        <end position="97"/>
    </location>
</feature>
<keyword evidence="3 10" id="KW-0813">Transport</keyword>
<keyword evidence="7" id="KW-0677">Repeat</keyword>
<dbReference type="GO" id="GO:0005886">
    <property type="term" value="C:plasma membrane"/>
    <property type="evidence" value="ECO:0007669"/>
    <property type="project" value="UniProtKB-SubCell"/>
</dbReference>
<evidence type="ECO:0000256" key="6">
    <source>
        <dbReference type="ARBA" id="ARBA00022692"/>
    </source>
</evidence>
<keyword evidence="8 10" id="KW-1133">Transmembrane helix</keyword>
<reference evidence="11 12" key="2">
    <citation type="submission" date="2020-07" db="EMBL/GenBank/DDBJ databases">
        <title>Genome assembly of wild tea tree DASZ reveals pedigree and selection history of tea varieties.</title>
        <authorList>
            <person name="Zhang W."/>
        </authorList>
    </citation>
    <scope>NUCLEOTIDE SEQUENCE [LARGE SCALE GENOMIC DNA]</scope>
    <source>
        <strain evidence="12">cv. G240</strain>
        <tissue evidence="11">Leaf</tissue>
    </source>
</reference>
<dbReference type="AlphaFoldDB" id="A0A7J7FTF3"/>
<dbReference type="Gene3D" id="1.20.1280.290">
    <property type="match status" value="2"/>
</dbReference>
<accession>A0A7J7FTF3</accession>
<evidence type="ECO:0000256" key="1">
    <source>
        <dbReference type="ARBA" id="ARBA00004651"/>
    </source>
</evidence>